<evidence type="ECO:0000256" key="12">
    <source>
        <dbReference type="SAM" id="MobiDB-lite"/>
    </source>
</evidence>
<name>A0A0K2TGT3_LEPSM</name>
<dbReference type="GO" id="GO:0005230">
    <property type="term" value="F:extracellular ligand-gated monoatomic ion channel activity"/>
    <property type="evidence" value="ECO:0007669"/>
    <property type="project" value="InterPro"/>
</dbReference>
<evidence type="ECO:0000256" key="4">
    <source>
        <dbReference type="ARBA" id="ARBA00022475"/>
    </source>
</evidence>
<dbReference type="NCBIfam" id="TIGR00860">
    <property type="entry name" value="LIC"/>
    <property type="match status" value="1"/>
</dbReference>
<dbReference type="SUPFAM" id="SSF90112">
    <property type="entry name" value="Neurotransmitter-gated ion-channel transmembrane pore"/>
    <property type="match status" value="1"/>
</dbReference>
<dbReference type="Pfam" id="PF02932">
    <property type="entry name" value="Neur_chan_memb"/>
    <property type="match status" value="1"/>
</dbReference>
<keyword evidence="8 11" id="KW-0406">Ion transport</keyword>
<dbReference type="InterPro" id="IPR006201">
    <property type="entry name" value="Neur_channel"/>
</dbReference>
<dbReference type="InterPro" id="IPR006029">
    <property type="entry name" value="Neurotrans-gated_channel_TM"/>
</dbReference>
<dbReference type="InterPro" id="IPR036719">
    <property type="entry name" value="Neuro-gated_channel_TM_sf"/>
</dbReference>
<keyword evidence="6" id="KW-0732">Signal</keyword>
<dbReference type="InterPro" id="IPR006028">
    <property type="entry name" value="GABAA/Glycine_rcpt"/>
</dbReference>
<comment type="similarity">
    <text evidence="11">Belongs to the ligand-gated ion channel (TC 1.A.9) family.</text>
</comment>
<dbReference type="InterPro" id="IPR038050">
    <property type="entry name" value="Neuro_actylchol_rec"/>
</dbReference>
<feature type="compositionally biased region" description="Polar residues" evidence="12">
    <location>
        <begin position="479"/>
        <end position="495"/>
    </location>
</feature>
<proteinExistence type="inferred from homology"/>
<dbReference type="InterPro" id="IPR036734">
    <property type="entry name" value="Neur_chan_lig-bd_sf"/>
</dbReference>
<feature type="transmembrane region" description="Helical" evidence="11">
    <location>
        <begin position="258"/>
        <end position="279"/>
    </location>
</feature>
<feature type="region of interest" description="Disordered" evidence="12">
    <location>
        <begin position="430"/>
        <end position="511"/>
    </location>
</feature>
<feature type="transmembrane region" description="Helical" evidence="11">
    <location>
        <begin position="320"/>
        <end position="343"/>
    </location>
</feature>
<dbReference type="InterPro" id="IPR018000">
    <property type="entry name" value="Neurotransmitter_ion_chnl_CS"/>
</dbReference>
<dbReference type="GO" id="GO:0004888">
    <property type="term" value="F:transmembrane signaling receptor activity"/>
    <property type="evidence" value="ECO:0007669"/>
    <property type="project" value="InterPro"/>
</dbReference>
<keyword evidence="9 11" id="KW-0472">Membrane</keyword>
<keyword evidence="4" id="KW-1003">Cell membrane</keyword>
<dbReference type="AlphaFoldDB" id="A0A0K2TGT3"/>
<evidence type="ECO:0000256" key="6">
    <source>
        <dbReference type="ARBA" id="ARBA00022729"/>
    </source>
</evidence>
<sequence length="578" mass="65498">MRLTINLIAKSRLTTSGIYSLITASVFRLLIISTVMAEISDLDYPLELSDIMPQNSKLYDKMRPPKYKGNATEVLFHVTVMSLDTIDESSMTYTCDVFFAQSWKDNRLRLPDNMTSEYRLLPIEWLEKIWRPDSFFKNAKSVTFQTMTIPNHYIWLWKDKTILYMVKLTLVLSCPMHFKNYPHDTQTCNLEIESISHTTDDLIFTWDKEMPLDVDKGIELPQLELISTKSDDCTTVYSTGQFTCLEVVFKFKRRLGYYLFHTYVPTCLIVIMSWISFWIKPEAVPARVTLGVTSLLTLSTQHANSQKSLPPVSYIKAIDVFMSGCTVFVFLSLMEYALVNIVMGDIADIEKKKSRGISNLILGTRGINVRSNLKGGQTASMMPAETIATKFGNDVSRDKSFSTFLPNSNSIGDNGNSVPRGHTCVHLRNPSRQINHIDPYTGNPTGDSGYGDIPPVQNEPYFVSQESNGNGTDGGDISEYSNNSSSHPRINSHQPASPPPPPNGDIGGLHNNNVISQQGMKNLVHDVQLKRQKEIRDLMKKKREKAVLVDRISRWLFPTSFILLNLVYWALFGDHNLW</sequence>
<dbReference type="InterPro" id="IPR006202">
    <property type="entry name" value="Neur_chan_lig-bd"/>
</dbReference>
<evidence type="ECO:0000256" key="9">
    <source>
        <dbReference type="ARBA" id="ARBA00023136"/>
    </source>
</evidence>
<keyword evidence="7 11" id="KW-1133">Transmembrane helix</keyword>
<evidence type="ECO:0000259" key="13">
    <source>
        <dbReference type="Pfam" id="PF02931"/>
    </source>
</evidence>
<dbReference type="SUPFAM" id="SSF63712">
    <property type="entry name" value="Nicotinic receptor ligand binding domain-like"/>
    <property type="match status" value="1"/>
</dbReference>
<dbReference type="Pfam" id="PF02931">
    <property type="entry name" value="Neur_chan_LBD"/>
    <property type="match status" value="1"/>
</dbReference>
<dbReference type="CDD" id="cd19049">
    <property type="entry name" value="LGIC_TM_anion"/>
    <property type="match status" value="1"/>
</dbReference>
<dbReference type="EMBL" id="HACA01007798">
    <property type="protein sequence ID" value="CDW25159.1"/>
    <property type="molecule type" value="Transcribed_RNA"/>
</dbReference>
<evidence type="ECO:0000256" key="10">
    <source>
        <dbReference type="ARBA" id="ARBA00023303"/>
    </source>
</evidence>
<keyword evidence="15" id="KW-0675">Receptor</keyword>
<dbReference type="PRINTS" id="PR00253">
    <property type="entry name" value="GABAARECEPTR"/>
</dbReference>
<dbReference type="OrthoDB" id="6382437at2759"/>
<dbReference type="PROSITE" id="PS00236">
    <property type="entry name" value="NEUROTR_ION_CHANNEL"/>
    <property type="match status" value="1"/>
</dbReference>
<evidence type="ECO:0000256" key="2">
    <source>
        <dbReference type="ARBA" id="ARBA00004236"/>
    </source>
</evidence>
<evidence type="ECO:0000256" key="8">
    <source>
        <dbReference type="ARBA" id="ARBA00023065"/>
    </source>
</evidence>
<dbReference type="GO" id="GO:0005254">
    <property type="term" value="F:chloride channel activity"/>
    <property type="evidence" value="ECO:0007669"/>
    <property type="project" value="UniProtKB-ARBA"/>
</dbReference>
<keyword evidence="10 11" id="KW-0407">Ion channel</keyword>
<feature type="domain" description="Neurotransmitter-gated ion-channel ligand-binding" evidence="13">
    <location>
        <begin position="58"/>
        <end position="253"/>
    </location>
</feature>
<protein>
    <submittedName>
        <fullName evidence="15">Glycine receptor subunit alpha3like [Bombus terrestris]</fullName>
    </submittedName>
</protein>
<feature type="transmembrane region" description="Helical" evidence="11">
    <location>
        <begin position="552"/>
        <end position="572"/>
    </location>
</feature>
<evidence type="ECO:0000256" key="7">
    <source>
        <dbReference type="ARBA" id="ARBA00022989"/>
    </source>
</evidence>
<comment type="caution">
    <text evidence="11">Lacks conserved residue(s) required for the propagation of feature annotation.</text>
</comment>
<comment type="subcellular location">
    <subcellularLocation>
        <location evidence="2">Cell membrane</location>
    </subcellularLocation>
    <subcellularLocation>
        <location evidence="1">Membrane</location>
        <topology evidence="1">Multi-pass membrane protein</topology>
    </subcellularLocation>
</comment>
<evidence type="ECO:0000256" key="5">
    <source>
        <dbReference type="ARBA" id="ARBA00022692"/>
    </source>
</evidence>
<dbReference type="GO" id="GO:0005886">
    <property type="term" value="C:plasma membrane"/>
    <property type="evidence" value="ECO:0007669"/>
    <property type="project" value="UniProtKB-SubCell"/>
</dbReference>
<accession>A0A0K2TGT3</accession>
<feature type="domain" description="Neurotransmitter-gated ion-channel transmembrane" evidence="14">
    <location>
        <begin position="262"/>
        <end position="569"/>
    </location>
</feature>
<evidence type="ECO:0000256" key="11">
    <source>
        <dbReference type="RuleBase" id="RU000687"/>
    </source>
</evidence>
<dbReference type="Gene3D" id="2.70.170.10">
    <property type="entry name" value="Neurotransmitter-gated ion-channel ligand-binding domain"/>
    <property type="match status" value="1"/>
</dbReference>
<dbReference type="PANTHER" id="PTHR18945">
    <property type="entry name" value="NEUROTRANSMITTER GATED ION CHANNEL"/>
    <property type="match status" value="1"/>
</dbReference>
<dbReference type="GeneID" id="121128330"/>
<evidence type="ECO:0000256" key="1">
    <source>
        <dbReference type="ARBA" id="ARBA00004141"/>
    </source>
</evidence>
<dbReference type="GO" id="GO:0099095">
    <property type="term" value="F:ligand-gated monoatomic anion channel activity"/>
    <property type="evidence" value="ECO:0007669"/>
    <property type="project" value="UniProtKB-ARBA"/>
</dbReference>
<organism evidence="15">
    <name type="scientific">Lepeophtheirus salmonis</name>
    <name type="common">Salmon louse</name>
    <name type="synonym">Caligus salmonis</name>
    <dbReference type="NCBI Taxonomy" id="72036"/>
    <lineage>
        <taxon>Eukaryota</taxon>
        <taxon>Metazoa</taxon>
        <taxon>Ecdysozoa</taxon>
        <taxon>Arthropoda</taxon>
        <taxon>Crustacea</taxon>
        <taxon>Multicrustacea</taxon>
        <taxon>Hexanauplia</taxon>
        <taxon>Copepoda</taxon>
        <taxon>Siphonostomatoida</taxon>
        <taxon>Caligidae</taxon>
        <taxon>Lepeophtheirus</taxon>
    </lineage>
</organism>
<evidence type="ECO:0000256" key="3">
    <source>
        <dbReference type="ARBA" id="ARBA00022448"/>
    </source>
</evidence>
<keyword evidence="3 11" id="KW-0813">Transport</keyword>
<dbReference type="KEGG" id="lsm:121128330"/>
<dbReference type="PRINTS" id="PR00252">
    <property type="entry name" value="NRIONCHANNEL"/>
</dbReference>
<evidence type="ECO:0000313" key="15">
    <source>
        <dbReference type="EMBL" id="CDW25159.1"/>
    </source>
</evidence>
<dbReference type="RefSeq" id="XP_040579848.1">
    <property type="nucleotide sequence ID" value="XM_040723914.2"/>
</dbReference>
<reference evidence="15" key="1">
    <citation type="submission" date="2014-05" db="EMBL/GenBank/DDBJ databases">
        <authorList>
            <person name="Chronopoulou M."/>
        </authorList>
    </citation>
    <scope>NUCLEOTIDE SEQUENCE</scope>
    <source>
        <tissue evidence="15">Whole organism</tissue>
    </source>
</reference>
<dbReference type="Gene3D" id="1.20.58.390">
    <property type="entry name" value="Neurotransmitter-gated ion-channel transmembrane domain"/>
    <property type="match status" value="1"/>
</dbReference>
<dbReference type="FunFam" id="2.70.170.10:FF:000024">
    <property type="entry name" value="Histamine-gated chloride channel subunit"/>
    <property type="match status" value="1"/>
</dbReference>
<evidence type="ECO:0000259" key="14">
    <source>
        <dbReference type="Pfam" id="PF02932"/>
    </source>
</evidence>
<keyword evidence="5 11" id="KW-0812">Transmembrane</keyword>